<feature type="non-terminal residue" evidence="4">
    <location>
        <position position="92"/>
    </location>
</feature>
<comment type="caution">
    <text evidence="4">The sequence shown here is derived from an EMBL/GenBank/DDBJ whole genome shotgun (WGS) entry which is preliminary data.</text>
</comment>
<keyword evidence="1" id="KW-0808">Transferase</keyword>
<dbReference type="Proteomes" id="UP001529510">
    <property type="component" value="Unassembled WGS sequence"/>
</dbReference>
<dbReference type="InterPro" id="IPR008958">
    <property type="entry name" value="Transglutaminase_C"/>
</dbReference>
<sequence>EERIAVETACRYGSKPDVYSSPIAEDVRVEVRMEGEGPLMGGDAKLMIVLNNTSSQPRRSTLHSQAAVMYYTGVLKDTVKKDTLSVELKPQE</sequence>
<feature type="domain" description="Transglutaminase C-terminal" evidence="3">
    <location>
        <begin position="36"/>
        <end position="92"/>
    </location>
</feature>
<name>A0ABD0RUM1_CIRMR</name>
<evidence type="ECO:0000313" key="4">
    <source>
        <dbReference type="EMBL" id="KAL0201507.1"/>
    </source>
</evidence>
<keyword evidence="5" id="KW-1185">Reference proteome</keyword>
<dbReference type="EC" id="2.3.2.13" evidence="2"/>
<gene>
    <name evidence="4" type="ORF">M9458_004694</name>
</gene>
<evidence type="ECO:0000256" key="1">
    <source>
        <dbReference type="ARBA" id="ARBA00023315"/>
    </source>
</evidence>
<feature type="non-terminal residue" evidence="4">
    <location>
        <position position="1"/>
    </location>
</feature>
<keyword evidence="1" id="KW-0012">Acyltransferase</keyword>
<evidence type="ECO:0000256" key="2">
    <source>
        <dbReference type="ARBA" id="ARBA00024222"/>
    </source>
</evidence>
<dbReference type="GO" id="GO:0003810">
    <property type="term" value="F:protein-glutamine gamma-glutamyltransferase activity"/>
    <property type="evidence" value="ECO:0007669"/>
    <property type="project" value="UniProtKB-EC"/>
</dbReference>
<dbReference type="AlphaFoldDB" id="A0ABD0RUM1"/>
<dbReference type="InterPro" id="IPR050779">
    <property type="entry name" value="Transglutaminase"/>
</dbReference>
<evidence type="ECO:0000259" key="3">
    <source>
        <dbReference type="Pfam" id="PF00927"/>
    </source>
</evidence>
<dbReference type="PANTHER" id="PTHR11590:SF49">
    <property type="entry name" value="PROTEIN-GLUTAMINE GAMMA-GLUTAMYLTRANSFERASE K"/>
    <property type="match status" value="1"/>
</dbReference>
<dbReference type="InterPro" id="IPR036238">
    <property type="entry name" value="Transglutaminase_C_sf"/>
</dbReference>
<organism evidence="4 5">
    <name type="scientific">Cirrhinus mrigala</name>
    <name type="common">Mrigala</name>
    <dbReference type="NCBI Taxonomy" id="683832"/>
    <lineage>
        <taxon>Eukaryota</taxon>
        <taxon>Metazoa</taxon>
        <taxon>Chordata</taxon>
        <taxon>Craniata</taxon>
        <taxon>Vertebrata</taxon>
        <taxon>Euteleostomi</taxon>
        <taxon>Actinopterygii</taxon>
        <taxon>Neopterygii</taxon>
        <taxon>Teleostei</taxon>
        <taxon>Ostariophysi</taxon>
        <taxon>Cypriniformes</taxon>
        <taxon>Cyprinidae</taxon>
        <taxon>Labeoninae</taxon>
        <taxon>Labeonini</taxon>
        <taxon>Cirrhinus</taxon>
    </lineage>
</organism>
<proteinExistence type="predicted"/>
<dbReference type="SUPFAM" id="SSF49309">
    <property type="entry name" value="Transglutaminase, two C-terminal domains"/>
    <property type="match status" value="1"/>
</dbReference>
<dbReference type="Gene3D" id="2.60.40.10">
    <property type="entry name" value="Immunoglobulins"/>
    <property type="match status" value="1"/>
</dbReference>
<accession>A0ABD0RUM1</accession>
<protein>
    <recommendedName>
        <fullName evidence="2">protein-glutamine gamma-glutamyltransferase</fullName>
        <ecNumber evidence="2">2.3.2.13</ecNumber>
    </recommendedName>
</protein>
<evidence type="ECO:0000313" key="5">
    <source>
        <dbReference type="Proteomes" id="UP001529510"/>
    </source>
</evidence>
<reference evidence="4 5" key="1">
    <citation type="submission" date="2024-05" db="EMBL/GenBank/DDBJ databases">
        <title>Genome sequencing and assembly of Indian major carp, Cirrhinus mrigala (Hamilton, 1822).</title>
        <authorList>
            <person name="Mohindra V."/>
            <person name="Chowdhury L.M."/>
            <person name="Lal K."/>
            <person name="Jena J.K."/>
        </authorList>
    </citation>
    <scope>NUCLEOTIDE SEQUENCE [LARGE SCALE GENOMIC DNA]</scope>
    <source>
        <strain evidence="4">CM1030</strain>
        <tissue evidence="4">Blood</tissue>
    </source>
</reference>
<dbReference type="Pfam" id="PF00927">
    <property type="entry name" value="Transglut_C"/>
    <property type="match status" value="1"/>
</dbReference>
<dbReference type="PANTHER" id="PTHR11590">
    <property type="entry name" value="PROTEIN-GLUTAMINE GAMMA-GLUTAMYLTRANSFERASE"/>
    <property type="match status" value="1"/>
</dbReference>
<dbReference type="EMBL" id="JAMKFB020000002">
    <property type="protein sequence ID" value="KAL0201507.1"/>
    <property type="molecule type" value="Genomic_DNA"/>
</dbReference>
<dbReference type="InterPro" id="IPR013783">
    <property type="entry name" value="Ig-like_fold"/>
</dbReference>